<comment type="caution">
    <text evidence="2">The sequence shown here is derived from an EMBL/GenBank/DDBJ whole genome shotgun (WGS) entry which is preliminary data.</text>
</comment>
<feature type="region of interest" description="Disordered" evidence="1">
    <location>
        <begin position="6"/>
        <end position="30"/>
    </location>
</feature>
<dbReference type="Proteomes" id="UP001305647">
    <property type="component" value="Unassembled WGS sequence"/>
</dbReference>
<feature type="compositionally biased region" description="Low complexity" evidence="1">
    <location>
        <begin position="6"/>
        <end position="17"/>
    </location>
</feature>
<organism evidence="2 3">
    <name type="scientific">Parathielavia hyrcaniae</name>
    <dbReference type="NCBI Taxonomy" id="113614"/>
    <lineage>
        <taxon>Eukaryota</taxon>
        <taxon>Fungi</taxon>
        <taxon>Dikarya</taxon>
        <taxon>Ascomycota</taxon>
        <taxon>Pezizomycotina</taxon>
        <taxon>Sordariomycetes</taxon>
        <taxon>Sordariomycetidae</taxon>
        <taxon>Sordariales</taxon>
        <taxon>Chaetomiaceae</taxon>
        <taxon>Parathielavia</taxon>
    </lineage>
</organism>
<proteinExistence type="predicted"/>
<evidence type="ECO:0000313" key="2">
    <source>
        <dbReference type="EMBL" id="KAK4096861.1"/>
    </source>
</evidence>
<accession>A0AAN6PTP2</accession>
<gene>
    <name evidence="2" type="ORF">N658DRAFT_331843</name>
</gene>
<keyword evidence="3" id="KW-1185">Reference proteome</keyword>
<evidence type="ECO:0000313" key="3">
    <source>
        <dbReference type="Proteomes" id="UP001305647"/>
    </source>
</evidence>
<reference evidence="2" key="2">
    <citation type="submission" date="2023-05" db="EMBL/GenBank/DDBJ databases">
        <authorList>
            <consortium name="Lawrence Berkeley National Laboratory"/>
            <person name="Steindorff A."/>
            <person name="Hensen N."/>
            <person name="Bonometti L."/>
            <person name="Westerberg I."/>
            <person name="Brannstrom I.O."/>
            <person name="Guillou S."/>
            <person name="Cros-Aarteil S."/>
            <person name="Calhoun S."/>
            <person name="Haridas S."/>
            <person name="Kuo A."/>
            <person name="Mondo S."/>
            <person name="Pangilinan J."/>
            <person name="Riley R."/>
            <person name="Labutti K."/>
            <person name="Andreopoulos B."/>
            <person name="Lipzen A."/>
            <person name="Chen C."/>
            <person name="Yanf M."/>
            <person name="Daum C."/>
            <person name="Ng V."/>
            <person name="Clum A."/>
            <person name="Ohm R."/>
            <person name="Martin F."/>
            <person name="Silar P."/>
            <person name="Natvig D."/>
            <person name="Lalanne C."/>
            <person name="Gautier V."/>
            <person name="Ament-Velasquez S.L."/>
            <person name="Kruys A."/>
            <person name="Hutchinson M.I."/>
            <person name="Powell A.J."/>
            <person name="Barry K."/>
            <person name="Miller A.N."/>
            <person name="Grigoriev I.V."/>
            <person name="Debuchy R."/>
            <person name="Gladieux P."/>
            <person name="Thoren M.H."/>
            <person name="Johannesson H."/>
        </authorList>
    </citation>
    <scope>NUCLEOTIDE SEQUENCE</scope>
    <source>
        <strain evidence="2">CBS 757.83</strain>
    </source>
</reference>
<evidence type="ECO:0000256" key="1">
    <source>
        <dbReference type="SAM" id="MobiDB-lite"/>
    </source>
</evidence>
<name>A0AAN6PTP2_9PEZI</name>
<sequence>MFQVAAPAAGDAARAQARCPVPTAATSPTTGEGLHRFIACCRFFGSAGKPPRTTRAYRLSLLEGSMIHAHHHGRHTCRRVSRKQTNARTSTSRYCTIPARWHQGELSSASHHVQGGSLSSTREEMISEVCLVKAGPFSSWLGTSSWSSTIPALVNLEGPPHHAPAFALRVDRSLISHRFISPGAWASLRGVLVL</sequence>
<protein>
    <submittedName>
        <fullName evidence="2">Uncharacterized protein</fullName>
    </submittedName>
</protein>
<dbReference type="EMBL" id="MU863693">
    <property type="protein sequence ID" value="KAK4096861.1"/>
    <property type="molecule type" value="Genomic_DNA"/>
</dbReference>
<reference evidence="2" key="1">
    <citation type="journal article" date="2023" name="Mol. Phylogenet. Evol.">
        <title>Genome-scale phylogeny and comparative genomics of the fungal order Sordariales.</title>
        <authorList>
            <person name="Hensen N."/>
            <person name="Bonometti L."/>
            <person name="Westerberg I."/>
            <person name="Brannstrom I.O."/>
            <person name="Guillou S."/>
            <person name="Cros-Aarteil S."/>
            <person name="Calhoun S."/>
            <person name="Haridas S."/>
            <person name="Kuo A."/>
            <person name="Mondo S."/>
            <person name="Pangilinan J."/>
            <person name="Riley R."/>
            <person name="LaButti K."/>
            <person name="Andreopoulos B."/>
            <person name="Lipzen A."/>
            <person name="Chen C."/>
            <person name="Yan M."/>
            <person name="Daum C."/>
            <person name="Ng V."/>
            <person name="Clum A."/>
            <person name="Steindorff A."/>
            <person name="Ohm R.A."/>
            <person name="Martin F."/>
            <person name="Silar P."/>
            <person name="Natvig D.O."/>
            <person name="Lalanne C."/>
            <person name="Gautier V."/>
            <person name="Ament-Velasquez S.L."/>
            <person name="Kruys A."/>
            <person name="Hutchinson M.I."/>
            <person name="Powell A.J."/>
            <person name="Barry K."/>
            <person name="Miller A.N."/>
            <person name="Grigoriev I.V."/>
            <person name="Debuchy R."/>
            <person name="Gladieux P."/>
            <person name="Hiltunen Thoren M."/>
            <person name="Johannesson H."/>
        </authorList>
    </citation>
    <scope>NUCLEOTIDE SEQUENCE</scope>
    <source>
        <strain evidence="2">CBS 757.83</strain>
    </source>
</reference>
<dbReference type="AlphaFoldDB" id="A0AAN6PTP2"/>